<accession>A0A6A6EIC0</accession>
<dbReference type="EMBL" id="ML994620">
    <property type="protein sequence ID" value="KAF2189616.1"/>
    <property type="molecule type" value="Genomic_DNA"/>
</dbReference>
<proteinExistence type="predicted"/>
<reference evidence="1" key="1">
    <citation type="journal article" date="2020" name="Stud. Mycol.">
        <title>101 Dothideomycetes genomes: a test case for predicting lifestyles and emergence of pathogens.</title>
        <authorList>
            <person name="Haridas S."/>
            <person name="Albert R."/>
            <person name="Binder M."/>
            <person name="Bloem J."/>
            <person name="Labutti K."/>
            <person name="Salamov A."/>
            <person name="Andreopoulos B."/>
            <person name="Baker S."/>
            <person name="Barry K."/>
            <person name="Bills G."/>
            <person name="Bluhm B."/>
            <person name="Cannon C."/>
            <person name="Castanera R."/>
            <person name="Culley D."/>
            <person name="Daum C."/>
            <person name="Ezra D."/>
            <person name="Gonzalez J."/>
            <person name="Henrissat B."/>
            <person name="Kuo A."/>
            <person name="Liang C."/>
            <person name="Lipzen A."/>
            <person name="Lutzoni F."/>
            <person name="Magnuson J."/>
            <person name="Mondo S."/>
            <person name="Nolan M."/>
            <person name="Ohm R."/>
            <person name="Pangilinan J."/>
            <person name="Park H.-J."/>
            <person name="Ramirez L."/>
            <person name="Alfaro M."/>
            <person name="Sun H."/>
            <person name="Tritt A."/>
            <person name="Yoshinaga Y."/>
            <person name="Zwiers L.-H."/>
            <person name="Turgeon B."/>
            <person name="Goodwin S."/>
            <person name="Spatafora J."/>
            <person name="Crous P."/>
            <person name="Grigoriev I."/>
        </authorList>
    </citation>
    <scope>NUCLEOTIDE SEQUENCE</scope>
    <source>
        <strain evidence="1">CBS 207.26</strain>
    </source>
</reference>
<sequence>MNPRLTMDYQLHLLQGKFISLHLRPPPSTLILVQGQSPTICGIRHGDRPPVPSTPRVKIHSQLLKLGLHLPVVHFRIQKALDIQFLALIKPNLIVSGISGVSNVILNFLHVYIIDKLNHPEVLKTNLAPAAVTKPKLNLQGPPGPISTPY</sequence>
<dbReference type="AlphaFoldDB" id="A0A6A6EIC0"/>
<evidence type="ECO:0000313" key="2">
    <source>
        <dbReference type="Proteomes" id="UP000800200"/>
    </source>
</evidence>
<name>A0A6A6EIC0_9PEZI</name>
<evidence type="ECO:0000313" key="1">
    <source>
        <dbReference type="EMBL" id="KAF2189616.1"/>
    </source>
</evidence>
<dbReference type="Proteomes" id="UP000800200">
    <property type="component" value="Unassembled WGS sequence"/>
</dbReference>
<gene>
    <name evidence="1" type="ORF">K469DRAFT_44171</name>
</gene>
<protein>
    <submittedName>
        <fullName evidence="1">Uncharacterized protein</fullName>
    </submittedName>
</protein>
<keyword evidence="2" id="KW-1185">Reference proteome</keyword>
<organism evidence="1 2">
    <name type="scientific">Zopfia rhizophila CBS 207.26</name>
    <dbReference type="NCBI Taxonomy" id="1314779"/>
    <lineage>
        <taxon>Eukaryota</taxon>
        <taxon>Fungi</taxon>
        <taxon>Dikarya</taxon>
        <taxon>Ascomycota</taxon>
        <taxon>Pezizomycotina</taxon>
        <taxon>Dothideomycetes</taxon>
        <taxon>Dothideomycetes incertae sedis</taxon>
        <taxon>Zopfiaceae</taxon>
        <taxon>Zopfia</taxon>
    </lineage>
</organism>